<feature type="domain" description="HTH tetR-type" evidence="6">
    <location>
        <begin position="13"/>
        <end position="73"/>
    </location>
</feature>
<dbReference type="SUPFAM" id="SSF48498">
    <property type="entry name" value="Tetracyclin repressor-like, C-terminal domain"/>
    <property type="match status" value="1"/>
</dbReference>
<evidence type="ECO:0000313" key="8">
    <source>
        <dbReference type="Proteomes" id="UP000237755"/>
    </source>
</evidence>
<name>A0ABX5B1L0_9MICO</name>
<dbReference type="InterPro" id="IPR009057">
    <property type="entry name" value="Homeodomain-like_sf"/>
</dbReference>
<protein>
    <recommendedName>
        <fullName evidence="6">HTH tetR-type domain-containing protein</fullName>
    </recommendedName>
</protein>
<sequence>MGSKVGESSPKGKKRRAQILREADLLFAEQGYLGASLHQLAERIGFTQSGLLHHFKSKEQLLFAVLEEHFTQDSERAGFEGTNRQSSVLESLRPLAEHNTANPMWTRFFCIMAAESLTVGHPAAEYMRNRYAMVRADWAAEVALQMRQGRIRPDIDPVALATLLIAVSDGLQVQWLHDDSVDLLAGIELLGRVLDPWLVEGAAGVGAAAQ</sequence>
<evidence type="ECO:0000256" key="4">
    <source>
        <dbReference type="ARBA" id="ARBA00023163"/>
    </source>
</evidence>
<gene>
    <name evidence="7" type="ORF">GY24_01065</name>
</gene>
<evidence type="ECO:0000256" key="3">
    <source>
        <dbReference type="ARBA" id="ARBA00023125"/>
    </source>
</evidence>
<accession>A0ABX5B1L0</accession>
<keyword evidence="1" id="KW-0678">Repressor</keyword>
<comment type="caution">
    <text evidence="7">The sequence shown here is derived from an EMBL/GenBank/DDBJ whole genome shotgun (WGS) entry which is preliminary data.</text>
</comment>
<dbReference type="InterPro" id="IPR039538">
    <property type="entry name" value="BetI_C"/>
</dbReference>
<reference evidence="7 8" key="1">
    <citation type="journal article" date="2008" name="Int. J. Syst. Evol. Microbiol.">
        <title>Leifsonia pindariensis sp. nov., isolated from the Pindari glacier of the Indian Himalayas, and emended description of the genus Leifsonia.</title>
        <authorList>
            <person name="Reddy G.S."/>
            <person name="Prabagaran S.R."/>
            <person name="Shivaji S."/>
        </authorList>
    </citation>
    <scope>NUCLEOTIDE SEQUENCE [LARGE SCALE GENOMIC DNA]</scope>
    <source>
        <strain evidence="7 8">PON 10</strain>
    </source>
</reference>
<keyword evidence="4" id="KW-0804">Transcription</keyword>
<evidence type="ECO:0000256" key="2">
    <source>
        <dbReference type="ARBA" id="ARBA00023015"/>
    </source>
</evidence>
<evidence type="ECO:0000256" key="5">
    <source>
        <dbReference type="PROSITE-ProRule" id="PRU00335"/>
    </source>
</evidence>
<dbReference type="PROSITE" id="PS50977">
    <property type="entry name" value="HTH_TETR_2"/>
    <property type="match status" value="1"/>
</dbReference>
<dbReference type="Pfam" id="PF00440">
    <property type="entry name" value="TetR_N"/>
    <property type="match status" value="1"/>
</dbReference>
<dbReference type="PRINTS" id="PR00455">
    <property type="entry name" value="HTHTETR"/>
</dbReference>
<dbReference type="InterPro" id="IPR036271">
    <property type="entry name" value="Tet_transcr_reg_TetR-rel_C_sf"/>
</dbReference>
<evidence type="ECO:0000259" key="6">
    <source>
        <dbReference type="PROSITE" id="PS50977"/>
    </source>
</evidence>
<keyword evidence="2" id="KW-0805">Transcription regulation</keyword>
<evidence type="ECO:0000313" key="7">
    <source>
        <dbReference type="EMBL" id="PPL20394.1"/>
    </source>
</evidence>
<dbReference type="InterPro" id="IPR001647">
    <property type="entry name" value="HTH_TetR"/>
</dbReference>
<dbReference type="SUPFAM" id="SSF46689">
    <property type="entry name" value="Homeodomain-like"/>
    <property type="match status" value="1"/>
</dbReference>
<keyword evidence="3 5" id="KW-0238">DNA-binding</keyword>
<evidence type="ECO:0000256" key="1">
    <source>
        <dbReference type="ARBA" id="ARBA00022491"/>
    </source>
</evidence>
<organism evidence="7 8">
    <name type="scientific">Microterricola pindariensis</name>
    <dbReference type="NCBI Taxonomy" id="478010"/>
    <lineage>
        <taxon>Bacteria</taxon>
        <taxon>Bacillati</taxon>
        <taxon>Actinomycetota</taxon>
        <taxon>Actinomycetes</taxon>
        <taxon>Micrococcales</taxon>
        <taxon>Microbacteriaceae</taxon>
        <taxon>Microterricola</taxon>
    </lineage>
</organism>
<dbReference type="Gene3D" id="1.10.357.10">
    <property type="entry name" value="Tetracycline Repressor, domain 2"/>
    <property type="match status" value="1"/>
</dbReference>
<keyword evidence="8" id="KW-1185">Reference proteome</keyword>
<feature type="DNA-binding region" description="H-T-H motif" evidence="5">
    <location>
        <begin position="36"/>
        <end position="55"/>
    </location>
</feature>
<dbReference type="EMBL" id="MPZN01000002">
    <property type="protein sequence ID" value="PPL20394.1"/>
    <property type="molecule type" value="Genomic_DNA"/>
</dbReference>
<dbReference type="RefSeq" id="WP_104473967.1">
    <property type="nucleotide sequence ID" value="NZ_MPZN01000002.1"/>
</dbReference>
<dbReference type="PANTHER" id="PTHR47506:SF1">
    <property type="entry name" value="HTH-TYPE TRANSCRIPTIONAL REGULATOR YJDC"/>
    <property type="match status" value="1"/>
</dbReference>
<proteinExistence type="predicted"/>
<dbReference type="Pfam" id="PF13977">
    <property type="entry name" value="TetR_C_6"/>
    <property type="match status" value="1"/>
</dbReference>
<dbReference type="PANTHER" id="PTHR47506">
    <property type="entry name" value="TRANSCRIPTIONAL REGULATORY PROTEIN"/>
    <property type="match status" value="1"/>
</dbReference>
<dbReference type="Proteomes" id="UP000237755">
    <property type="component" value="Unassembled WGS sequence"/>
</dbReference>